<dbReference type="RefSeq" id="WP_213413939.1">
    <property type="nucleotide sequence ID" value="NZ_BOVK01000072.1"/>
</dbReference>
<evidence type="ECO:0000256" key="1">
    <source>
        <dbReference type="SAM" id="Phobius"/>
    </source>
</evidence>
<dbReference type="InterPro" id="IPR013099">
    <property type="entry name" value="K_chnl_dom"/>
</dbReference>
<dbReference type="EMBL" id="BOVK01000072">
    <property type="protein sequence ID" value="GIQ71137.1"/>
    <property type="molecule type" value="Genomic_DNA"/>
</dbReference>
<keyword evidence="1" id="KW-0812">Transmembrane</keyword>
<organism evidence="3 4">
    <name type="scientific">Xylanibacillus composti</name>
    <dbReference type="NCBI Taxonomy" id="1572762"/>
    <lineage>
        <taxon>Bacteria</taxon>
        <taxon>Bacillati</taxon>
        <taxon>Bacillota</taxon>
        <taxon>Bacilli</taxon>
        <taxon>Bacillales</taxon>
        <taxon>Paenibacillaceae</taxon>
        <taxon>Xylanibacillus</taxon>
    </lineage>
</organism>
<evidence type="ECO:0000259" key="2">
    <source>
        <dbReference type="Pfam" id="PF07885"/>
    </source>
</evidence>
<dbReference type="AlphaFoldDB" id="A0A8J4M4F0"/>
<dbReference type="Proteomes" id="UP000677918">
    <property type="component" value="Unassembled WGS sequence"/>
</dbReference>
<keyword evidence="1" id="KW-0472">Membrane</keyword>
<comment type="caution">
    <text evidence="3">The sequence shown here is derived from an EMBL/GenBank/DDBJ whole genome shotgun (WGS) entry which is preliminary data.</text>
</comment>
<gene>
    <name evidence="3" type="ORF">XYCOK13_39610</name>
</gene>
<keyword evidence="4" id="KW-1185">Reference proteome</keyword>
<feature type="domain" description="Potassium channel" evidence="2">
    <location>
        <begin position="31"/>
        <end position="103"/>
    </location>
</feature>
<protein>
    <recommendedName>
        <fullName evidence="2">Potassium channel domain-containing protein</fullName>
    </recommendedName>
</protein>
<reference evidence="3" key="1">
    <citation type="submission" date="2021-04" db="EMBL/GenBank/DDBJ databases">
        <title>Draft genome sequence of Xylanibacillus composti strain K13.</title>
        <authorList>
            <person name="Uke A."/>
            <person name="Chhe C."/>
            <person name="Baramee S."/>
            <person name="Kosugi A."/>
        </authorList>
    </citation>
    <scope>NUCLEOTIDE SEQUENCE</scope>
    <source>
        <strain evidence="3">K13</strain>
    </source>
</reference>
<evidence type="ECO:0000313" key="4">
    <source>
        <dbReference type="Proteomes" id="UP000677918"/>
    </source>
</evidence>
<evidence type="ECO:0000313" key="3">
    <source>
        <dbReference type="EMBL" id="GIQ71137.1"/>
    </source>
</evidence>
<dbReference type="Pfam" id="PF07885">
    <property type="entry name" value="Ion_trans_2"/>
    <property type="match status" value="1"/>
</dbReference>
<proteinExistence type="predicted"/>
<feature type="transmembrane region" description="Helical" evidence="1">
    <location>
        <begin position="24"/>
        <end position="46"/>
    </location>
</feature>
<keyword evidence="1" id="KW-1133">Transmembrane helix</keyword>
<feature type="transmembrane region" description="Helical" evidence="1">
    <location>
        <begin position="82"/>
        <end position="105"/>
    </location>
</feature>
<dbReference type="Gene3D" id="1.10.287.70">
    <property type="match status" value="1"/>
</dbReference>
<accession>A0A8J4M4F0</accession>
<dbReference type="SUPFAM" id="SSF81324">
    <property type="entry name" value="Voltage-gated potassium channels"/>
    <property type="match status" value="1"/>
</dbReference>
<name>A0A8J4M4F0_9BACL</name>
<sequence length="115" mass="12856">MGSFLRSVYNLGRRTKHAFSTEKVFVVLLFMLALFYCIGVIFYITVEKTSFVNAVYHCAMLITTVGDSKFTPTTVAGKLFTAGYSLLTTVLFVGFITGLAQAIIIQEHQKEKNQQ</sequence>